<evidence type="ECO:0000256" key="4">
    <source>
        <dbReference type="SAM" id="MobiDB-lite"/>
    </source>
</evidence>
<dbReference type="InterPro" id="IPR007219">
    <property type="entry name" value="XnlR_reg_dom"/>
</dbReference>
<dbReference type="GO" id="GO:0000981">
    <property type="term" value="F:DNA-binding transcription factor activity, RNA polymerase II-specific"/>
    <property type="evidence" value="ECO:0007669"/>
    <property type="project" value="InterPro"/>
</dbReference>
<dbReference type="Pfam" id="PF04082">
    <property type="entry name" value="Fungal_trans"/>
    <property type="match status" value="1"/>
</dbReference>
<gene>
    <name evidence="6 8" type="ORF">P152DRAFT_429985</name>
</gene>
<proteinExistence type="predicted"/>
<dbReference type="GeneID" id="54417947"/>
<protein>
    <recommendedName>
        <fullName evidence="5">Zn(2)-C6 fungal-type domain-containing protein</fullName>
    </recommendedName>
</protein>
<evidence type="ECO:0000256" key="2">
    <source>
        <dbReference type="ARBA" id="ARBA00022723"/>
    </source>
</evidence>
<keyword evidence="3" id="KW-0539">Nucleus</keyword>
<feature type="region of interest" description="Disordered" evidence="4">
    <location>
        <begin position="111"/>
        <end position="160"/>
    </location>
</feature>
<keyword evidence="2" id="KW-0479">Metal-binding</keyword>
<dbReference type="SMART" id="SM00066">
    <property type="entry name" value="GAL4"/>
    <property type="match status" value="1"/>
</dbReference>
<dbReference type="InterPro" id="IPR050613">
    <property type="entry name" value="Sec_Metabolite_Reg"/>
</dbReference>
<evidence type="ECO:0000256" key="1">
    <source>
        <dbReference type="ARBA" id="ARBA00004123"/>
    </source>
</evidence>
<evidence type="ECO:0000313" key="8">
    <source>
        <dbReference type="RefSeq" id="XP_033537358.1"/>
    </source>
</evidence>
<feature type="region of interest" description="Disordered" evidence="4">
    <location>
        <begin position="1"/>
        <end position="34"/>
    </location>
</feature>
<dbReference type="RefSeq" id="XP_033537358.1">
    <property type="nucleotide sequence ID" value="XM_033677377.1"/>
</dbReference>
<feature type="region of interest" description="Disordered" evidence="4">
    <location>
        <begin position="664"/>
        <end position="698"/>
    </location>
</feature>
<feature type="compositionally biased region" description="Basic residues" evidence="4">
    <location>
        <begin position="20"/>
        <end position="31"/>
    </location>
</feature>
<dbReference type="InterPro" id="IPR036864">
    <property type="entry name" value="Zn2-C6_fun-type_DNA-bd_sf"/>
</dbReference>
<reference evidence="8" key="2">
    <citation type="submission" date="2020-04" db="EMBL/GenBank/DDBJ databases">
        <authorList>
            <consortium name="NCBI Genome Project"/>
        </authorList>
    </citation>
    <scope>NUCLEOTIDE SEQUENCE</scope>
    <source>
        <strain evidence="8">CBS 781.70</strain>
    </source>
</reference>
<dbReference type="GO" id="GO:0005634">
    <property type="term" value="C:nucleus"/>
    <property type="evidence" value="ECO:0007669"/>
    <property type="project" value="UniProtKB-SubCell"/>
</dbReference>
<dbReference type="GO" id="GO:0006351">
    <property type="term" value="P:DNA-templated transcription"/>
    <property type="evidence" value="ECO:0007669"/>
    <property type="project" value="InterPro"/>
</dbReference>
<evidence type="ECO:0000313" key="7">
    <source>
        <dbReference type="Proteomes" id="UP000504638"/>
    </source>
</evidence>
<dbReference type="CDD" id="cd12148">
    <property type="entry name" value="fungal_TF_MHR"/>
    <property type="match status" value="1"/>
</dbReference>
<comment type="subcellular location">
    <subcellularLocation>
        <location evidence="1">Nucleus</location>
    </subcellularLocation>
</comment>
<dbReference type="AlphaFoldDB" id="A0A6G1GCA8"/>
<evidence type="ECO:0000313" key="6">
    <source>
        <dbReference type="EMBL" id="KAF1815727.1"/>
    </source>
</evidence>
<keyword evidence="7" id="KW-1185">Reference proteome</keyword>
<accession>A0A6G1GCA8</accession>
<feature type="compositionally biased region" description="Polar residues" evidence="4">
    <location>
        <begin position="664"/>
        <end position="684"/>
    </location>
</feature>
<name>A0A6G1GCA8_9PEZI</name>
<dbReference type="Pfam" id="PF00172">
    <property type="entry name" value="Zn_clus"/>
    <property type="match status" value="1"/>
</dbReference>
<dbReference type="InterPro" id="IPR001138">
    <property type="entry name" value="Zn2Cys6_DnaBD"/>
</dbReference>
<evidence type="ECO:0000259" key="5">
    <source>
        <dbReference type="PROSITE" id="PS50048"/>
    </source>
</evidence>
<reference evidence="6 8" key="1">
    <citation type="submission" date="2020-01" db="EMBL/GenBank/DDBJ databases">
        <authorList>
            <consortium name="DOE Joint Genome Institute"/>
            <person name="Haridas S."/>
            <person name="Albert R."/>
            <person name="Binder M."/>
            <person name="Bloem J."/>
            <person name="Labutti K."/>
            <person name="Salamov A."/>
            <person name="Andreopoulos B."/>
            <person name="Baker S.E."/>
            <person name="Barry K."/>
            <person name="Bills G."/>
            <person name="Bluhm B.H."/>
            <person name="Cannon C."/>
            <person name="Castanera R."/>
            <person name="Culley D.E."/>
            <person name="Daum C."/>
            <person name="Ezra D."/>
            <person name="Gonzalez J.B."/>
            <person name="Henrissat B."/>
            <person name="Kuo A."/>
            <person name="Liang C."/>
            <person name="Lipzen A."/>
            <person name="Lutzoni F."/>
            <person name="Magnuson J."/>
            <person name="Mondo S."/>
            <person name="Nolan M."/>
            <person name="Ohm R."/>
            <person name="Pangilinan J."/>
            <person name="Park H.-J."/>
            <person name="Ramirez L."/>
            <person name="Alfaro M."/>
            <person name="Sun H."/>
            <person name="Tritt A."/>
            <person name="Yoshinaga Y."/>
            <person name="Zwiers L.-H."/>
            <person name="Turgeon B.G."/>
            <person name="Goodwin S.B."/>
            <person name="Spatafora J.W."/>
            <person name="Crous P.W."/>
            <person name="Grigoriev I.V."/>
        </authorList>
    </citation>
    <scope>NUCLEOTIDE SEQUENCE</scope>
    <source>
        <strain evidence="6 8">CBS 781.70</strain>
    </source>
</reference>
<dbReference type="PANTHER" id="PTHR31001">
    <property type="entry name" value="UNCHARACTERIZED TRANSCRIPTIONAL REGULATORY PROTEIN"/>
    <property type="match status" value="1"/>
</dbReference>
<dbReference type="CDD" id="cd00067">
    <property type="entry name" value="GAL4"/>
    <property type="match status" value="1"/>
</dbReference>
<organism evidence="6">
    <name type="scientific">Eremomyces bilateralis CBS 781.70</name>
    <dbReference type="NCBI Taxonomy" id="1392243"/>
    <lineage>
        <taxon>Eukaryota</taxon>
        <taxon>Fungi</taxon>
        <taxon>Dikarya</taxon>
        <taxon>Ascomycota</taxon>
        <taxon>Pezizomycotina</taxon>
        <taxon>Dothideomycetes</taxon>
        <taxon>Dothideomycetes incertae sedis</taxon>
        <taxon>Eremomycetales</taxon>
        <taxon>Eremomycetaceae</taxon>
        <taxon>Eremomyces</taxon>
    </lineage>
</organism>
<dbReference type="SUPFAM" id="SSF57701">
    <property type="entry name" value="Zn2/Cys6 DNA-binding domain"/>
    <property type="match status" value="1"/>
</dbReference>
<dbReference type="EMBL" id="ML975151">
    <property type="protein sequence ID" value="KAF1815727.1"/>
    <property type="molecule type" value="Genomic_DNA"/>
</dbReference>
<dbReference type="GO" id="GO:0003677">
    <property type="term" value="F:DNA binding"/>
    <property type="evidence" value="ECO:0007669"/>
    <property type="project" value="InterPro"/>
</dbReference>
<feature type="compositionally biased region" description="Polar residues" evidence="4">
    <location>
        <begin position="124"/>
        <end position="136"/>
    </location>
</feature>
<dbReference type="OrthoDB" id="4934715at2759"/>
<dbReference type="GO" id="GO:0008270">
    <property type="term" value="F:zinc ion binding"/>
    <property type="evidence" value="ECO:0007669"/>
    <property type="project" value="InterPro"/>
</dbReference>
<evidence type="ECO:0000256" key="3">
    <source>
        <dbReference type="ARBA" id="ARBA00023242"/>
    </source>
</evidence>
<dbReference type="SMART" id="SM00906">
    <property type="entry name" value="Fungal_trans"/>
    <property type="match status" value="1"/>
</dbReference>
<dbReference type="Gene3D" id="4.10.240.10">
    <property type="entry name" value="Zn(2)-C6 fungal-type DNA-binding domain"/>
    <property type="match status" value="1"/>
</dbReference>
<sequence>MSNQKDPAPVYSGPGNTPRGRTRLPSSRRRDKPQLSCNLCKRRKLKCDREQPCSTCTRRGLASTCVYSSSTPLPRNEPNQVPRPVSRMQDRIQQLENLVLNLMQVATGRDTVQIPQTDLGRASSVPTNDSPASTTPGEDIPEDASTAASDHGSTRLSKSGASYVNSSHWAAILGEIAELKDHLEEEAELQHPRSISDSLDPSFSGPQLLYGYPRYASKAEILASIPSRPVVDRLISCYFNLFDMSPVVLHTTQFLKEYEQFWESPSSTPSVWLGLLFTIMCLAAQFQKFGVDPGVQLPPSQGHESDLGTMVESYKLKAVQCLILGRYASGGPYVLETLMLYFTLEHFLCKDADVSVWILLSTIVQLAMHMGYHRDPSHFNGMSAFAGEMRRRVWATIVELDLGFSAQMGLPRLVKPWLSDTAEPRNLLDTDFDKATAELPPSRPAAELTPMLYRLGKTRMMVAFGLVWDFAADIRSYTPNDVTKIDAKLEEALKAVPDCLKWRSMAHCILDPPQVILQKVVLQIIYYRARIVLHRKYISRAQNADQYAHSREVCLNAALKLLDLQHMIDENTRLFCQLYHERWRISSLINHDFLLATSILCFYLREVTGEPSDVGESALVEKIMKTLERSHDIWLRSSDASKEARKAAKALSVVIGNRKVPSATAQAGGTNAVSSQSLAGYSDSTTDHHGEYTHPQDLPASLGQRYARHIYELTKMSGYFSDIDVASPFVDPTTSGSWRDMMNEPVGSYLLPETAPSSTYGQQMTYCK</sequence>
<dbReference type="PANTHER" id="PTHR31001:SF74">
    <property type="entry name" value="ZN(II)2CYS6 TRANSCRIPTION FACTOR (EUROFUNG)"/>
    <property type="match status" value="1"/>
</dbReference>
<dbReference type="PROSITE" id="PS50048">
    <property type="entry name" value="ZN2_CY6_FUNGAL_2"/>
    <property type="match status" value="1"/>
</dbReference>
<dbReference type="Proteomes" id="UP000504638">
    <property type="component" value="Unplaced"/>
</dbReference>
<dbReference type="PROSITE" id="PS00463">
    <property type="entry name" value="ZN2_CY6_FUNGAL_1"/>
    <property type="match status" value="1"/>
</dbReference>
<reference evidence="8" key="3">
    <citation type="submission" date="2025-04" db="UniProtKB">
        <authorList>
            <consortium name="RefSeq"/>
        </authorList>
    </citation>
    <scope>IDENTIFICATION</scope>
    <source>
        <strain evidence="8">CBS 781.70</strain>
    </source>
</reference>
<feature type="compositionally biased region" description="Basic and acidic residues" evidence="4">
    <location>
        <begin position="685"/>
        <end position="694"/>
    </location>
</feature>
<feature type="domain" description="Zn(2)-C6 fungal-type" evidence="5">
    <location>
        <begin position="36"/>
        <end position="67"/>
    </location>
</feature>